<dbReference type="InterPro" id="IPR012890">
    <property type="entry name" value="GCFC2-like"/>
</dbReference>
<dbReference type="GO" id="GO:0071008">
    <property type="term" value="C:U2-type post-mRNA release spliceosomal complex"/>
    <property type="evidence" value="ECO:0007669"/>
    <property type="project" value="InterPro"/>
</dbReference>
<evidence type="ECO:0000313" key="6">
    <source>
        <dbReference type="Proteomes" id="UP000298138"/>
    </source>
</evidence>
<dbReference type="InParanoid" id="A0A4S2N6L6"/>
<gene>
    <name evidence="5" type="ORF">EX30DRAFT_337275</name>
</gene>
<dbReference type="STRING" id="341454.A0A4S2N6L6"/>
<feature type="region of interest" description="Disordered" evidence="4">
    <location>
        <begin position="192"/>
        <end position="237"/>
    </location>
</feature>
<organism evidence="5 6">
    <name type="scientific">Ascodesmis nigricans</name>
    <dbReference type="NCBI Taxonomy" id="341454"/>
    <lineage>
        <taxon>Eukaryota</taxon>
        <taxon>Fungi</taxon>
        <taxon>Dikarya</taxon>
        <taxon>Ascomycota</taxon>
        <taxon>Pezizomycotina</taxon>
        <taxon>Pezizomycetes</taxon>
        <taxon>Pezizales</taxon>
        <taxon>Ascodesmidaceae</taxon>
        <taxon>Ascodesmis</taxon>
    </lineage>
</organism>
<keyword evidence="2" id="KW-0539">Nucleus</keyword>
<evidence type="ECO:0000256" key="4">
    <source>
        <dbReference type="SAM" id="MobiDB-lite"/>
    </source>
</evidence>
<evidence type="ECO:0000256" key="1">
    <source>
        <dbReference type="ARBA" id="ARBA00004123"/>
    </source>
</evidence>
<feature type="region of interest" description="Disordered" evidence="4">
    <location>
        <begin position="1"/>
        <end position="73"/>
    </location>
</feature>
<dbReference type="PANTHER" id="PTHR12214:SF0">
    <property type="entry name" value="LD29489P"/>
    <property type="match status" value="1"/>
</dbReference>
<feature type="region of interest" description="Disordered" evidence="4">
    <location>
        <begin position="261"/>
        <end position="299"/>
    </location>
</feature>
<dbReference type="EMBL" id="ML220112">
    <property type="protein sequence ID" value="TGZ84806.1"/>
    <property type="molecule type" value="Genomic_DNA"/>
</dbReference>
<feature type="coiled-coil region" evidence="3">
    <location>
        <begin position="344"/>
        <end position="378"/>
    </location>
</feature>
<keyword evidence="6" id="KW-1185">Reference proteome</keyword>
<feature type="compositionally biased region" description="Basic residues" evidence="4">
    <location>
        <begin position="1"/>
        <end position="10"/>
    </location>
</feature>
<dbReference type="Pfam" id="PF15458">
    <property type="entry name" value="NTR2"/>
    <property type="match status" value="1"/>
</dbReference>
<protein>
    <recommendedName>
        <fullName evidence="7">Nineteen complex-related protein 2-domain-containing protein</fullName>
    </recommendedName>
</protein>
<dbReference type="OrthoDB" id="429427at2759"/>
<dbReference type="GO" id="GO:0000390">
    <property type="term" value="P:spliceosomal complex disassembly"/>
    <property type="evidence" value="ECO:0007669"/>
    <property type="project" value="InterPro"/>
</dbReference>
<feature type="compositionally biased region" description="Basic and acidic residues" evidence="4">
    <location>
        <begin position="261"/>
        <end position="281"/>
    </location>
</feature>
<evidence type="ECO:0000256" key="3">
    <source>
        <dbReference type="SAM" id="Coils"/>
    </source>
</evidence>
<dbReference type="AlphaFoldDB" id="A0A4S2N6L6"/>
<accession>A0A4S2N6L6</accession>
<dbReference type="GO" id="GO:0003677">
    <property type="term" value="F:DNA binding"/>
    <property type="evidence" value="ECO:0007669"/>
    <property type="project" value="InterPro"/>
</dbReference>
<evidence type="ECO:0000256" key="2">
    <source>
        <dbReference type="ARBA" id="ARBA00023242"/>
    </source>
</evidence>
<feature type="compositionally biased region" description="Basic and acidic residues" evidence="4">
    <location>
        <begin position="195"/>
        <end position="205"/>
    </location>
</feature>
<keyword evidence="3" id="KW-0175">Coiled coil</keyword>
<name>A0A4S2N6L6_9PEZI</name>
<evidence type="ECO:0000313" key="5">
    <source>
        <dbReference type="EMBL" id="TGZ84806.1"/>
    </source>
</evidence>
<comment type="subcellular location">
    <subcellularLocation>
        <location evidence="1">Nucleus</location>
    </subcellularLocation>
</comment>
<dbReference type="Proteomes" id="UP000298138">
    <property type="component" value="Unassembled WGS sequence"/>
</dbReference>
<dbReference type="PANTHER" id="PTHR12214">
    <property type="entry name" value="GC-RICH SEQUENCE DNA-BINDING FACTOR"/>
    <property type="match status" value="1"/>
</dbReference>
<proteinExistence type="predicted"/>
<sequence>MNSRRPKARRIPTTASSSEDESPSGKTVPVVKKAPRKPRPAVASSSSRLSFAGDSSAADDENSEPVFVPKKSALSRKAIERNAARKAGLTRGVEQLQLTPGAQRISYSKEYLEELKRGQSTDGPTPEEAAADGAVVVVDEDVDMMPAPSPPVHVDNDDTIMEDVSGMELAAPGLRKEIVVPDEGMVRVMKQRRKERAETEAKGGKDFILLNEAASEEDDEDDNRIVLRPKKKKESRLTRDDLLDDDDADFVEPDDKIMFSNSRRERKEAEKRRKQGIRDAIENAAEDDSDASGDSLREEWEREQVRKGAFTNLEHAQKGFEAELEAAAKNPPVVTALPKIGDVVKRLEAMLKTMEIRKAQTERQVEMLIAEKSEIREREEMVQKKLDEVGKVFGAEAGLNTPEPVVAERGLESFGDTPIRMSDV</sequence>
<evidence type="ECO:0008006" key="7">
    <source>
        <dbReference type="Google" id="ProtNLM"/>
    </source>
</evidence>
<dbReference type="InterPro" id="IPR028211">
    <property type="entry name" value="Ntr2"/>
</dbReference>
<reference evidence="5 6" key="1">
    <citation type="submission" date="2019-04" db="EMBL/GenBank/DDBJ databases">
        <title>Comparative genomics and transcriptomics to analyze fruiting body development in filamentous ascomycetes.</title>
        <authorList>
            <consortium name="DOE Joint Genome Institute"/>
            <person name="Lutkenhaus R."/>
            <person name="Traeger S."/>
            <person name="Breuer J."/>
            <person name="Kuo A."/>
            <person name="Lipzen A."/>
            <person name="Pangilinan J."/>
            <person name="Dilworth D."/>
            <person name="Sandor L."/>
            <person name="Poggeler S."/>
            <person name="Barry K."/>
            <person name="Grigoriev I.V."/>
            <person name="Nowrousian M."/>
        </authorList>
    </citation>
    <scope>NUCLEOTIDE SEQUENCE [LARGE SCALE GENOMIC DNA]</scope>
    <source>
        <strain evidence="5 6">CBS 389.68</strain>
    </source>
</reference>